<organism evidence="1">
    <name type="scientific">Sipha flava</name>
    <name type="common">yellow sugarcane aphid</name>
    <dbReference type="NCBI Taxonomy" id="143950"/>
    <lineage>
        <taxon>Eukaryota</taxon>
        <taxon>Metazoa</taxon>
        <taxon>Ecdysozoa</taxon>
        <taxon>Arthropoda</taxon>
        <taxon>Hexapoda</taxon>
        <taxon>Insecta</taxon>
        <taxon>Pterygota</taxon>
        <taxon>Neoptera</taxon>
        <taxon>Paraneoptera</taxon>
        <taxon>Hemiptera</taxon>
        <taxon>Sternorrhyncha</taxon>
        <taxon>Aphidomorpha</taxon>
        <taxon>Aphidoidea</taxon>
        <taxon>Aphididae</taxon>
        <taxon>Sipha</taxon>
    </lineage>
</organism>
<reference evidence="1" key="1">
    <citation type="submission" date="2018-04" db="EMBL/GenBank/DDBJ databases">
        <title>Transcriptome assembly of Sipha flava.</title>
        <authorList>
            <person name="Scully E.D."/>
            <person name="Geib S.M."/>
            <person name="Palmer N.A."/>
            <person name="Koch K."/>
            <person name="Bradshaw J."/>
            <person name="Heng-Moss T."/>
            <person name="Sarath G."/>
        </authorList>
    </citation>
    <scope>NUCLEOTIDE SEQUENCE</scope>
</reference>
<protein>
    <submittedName>
        <fullName evidence="1">Uncharacterized protein</fullName>
    </submittedName>
</protein>
<evidence type="ECO:0000313" key="1">
    <source>
        <dbReference type="EMBL" id="MBY83873.1"/>
    </source>
</evidence>
<gene>
    <name evidence="1" type="ORF">g.144775</name>
</gene>
<sequence length="112" mass="13205">MIQEERYNEGEEEINRLIQQYPRFIIASRRTRLFAATTPVRARTENRVQWYIGRSCATRRPRECVQLSRITLGPMTRVLHGLARKLITERRKIQRKDGQGKKSNRILRLAGA</sequence>
<accession>A0A2S2R1S0</accession>
<proteinExistence type="predicted"/>
<dbReference type="AlphaFoldDB" id="A0A2S2R1S0"/>
<dbReference type="EMBL" id="GGMS01014670">
    <property type="protein sequence ID" value="MBY83873.1"/>
    <property type="molecule type" value="Transcribed_RNA"/>
</dbReference>
<name>A0A2S2R1S0_9HEMI</name>